<name>A0A9N9B5E2_9GLOM</name>
<evidence type="ECO:0000313" key="1">
    <source>
        <dbReference type="EMBL" id="CAG8554015.1"/>
    </source>
</evidence>
<accession>A0A9N9B5E2</accession>
<sequence length="127" mass="14998">MENIDDTLQINETTWAELRKHKKLMEFLNSHCQQRLYSFQIKKCTQYGCSFCKSIRMPLEKFDSLNFLPDPIPSIDDSNHHSLFNSLYGNKTNEDYCPSLLINQEGQERGPNNLYTHKNINGWFKFT</sequence>
<comment type="caution">
    <text evidence="1">The sequence shown here is derived from an EMBL/GenBank/DDBJ whole genome shotgun (WGS) entry which is preliminary data.</text>
</comment>
<keyword evidence="2" id="KW-1185">Reference proteome</keyword>
<dbReference type="EMBL" id="CAJVPY010002257">
    <property type="protein sequence ID" value="CAG8554015.1"/>
    <property type="molecule type" value="Genomic_DNA"/>
</dbReference>
<organism evidence="1 2">
    <name type="scientific">Dentiscutata erythropus</name>
    <dbReference type="NCBI Taxonomy" id="1348616"/>
    <lineage>
        <taxon>Eukaryota</taxon>
        <taxon>Fungi</taxon>
        <taxon>Fungi incertae sedis</taxon>
        <taxon>Mucoromycota</taxon>
        <taxon>Glomeromycotina</taxon>
        <taxon>Glomeromycetes</taxon>
        <taxon>Diversisporales</taxon>
        <taxon>Gigasporaceae</taxon>
        <taxon>Dentiscutata</taxon>
    </lineage>
</organism>
<dbReference type="Proteomes" id="UP000789405">
    <property type="component" value="Unassembled WGS sequence"/>
</dbReference>
<reference evidence="1" key="1">
    <citation type="submission" date="2021-06" db="EMBL/GenBank/DDBJ databases">
        <authorList>
            <person name="Kallberg Y."/>
            <person name="Tangrot J."/>
            <person name="Rosling A."/>
        </authorList>
    </citation>
    <scope>NUCLEOTIDE SEQUENCE</scope>
    <source>
        <strain evidence="1">MA453B</strain>
    </source>
</reference>
<proteinExistence type="predicted"/>
<dbReference type="OrthoDB" id="2306918at2759"/>
<dbReference type="AlphaFoldDB" id="A0A9N9B5E2"/>
<gene>
    <name evidence="1" type="ORF">DERYTH_LOCUS5408</name>
</gene>
<protein>
    <submittedName>
        <fullName evidence="1">16529_t:CDS:1</fullName>
    </submittedName>
</protein>
<evidence type="ECO:0000313" key="2">
    <source>
        <dbReference type="Proteomes" id="UP000789405"/>
    </source>
</evidence>